<dbReference type="AlphaFoldDB" id="A0A5P8WBH3"/>
<gene>
    <name evidence="1" type="ORF">GXM_07632</name>
</gene>
<dbReference type="Proteomes" id="UP000326678">
    <property type="component" value="Chromosome Gxm2"/>
</dbReference>
<keyword evidence="2" id="KW-1185">Reference proteome</keyword>
<evidence type="ECO:0000313" key="2">
    <source>
        <dbReference type="Proteomes" id="UP000326678"/>
    </source>
</evidence>
<proteinExistence type="predicted"/>
<sequence length="45" mass="5076">MLGSQRLPQTHPPLQRLLFLFRFMPNSLKVLCGAVLGNLTLIIDL</sequence>
<accession>A0A5P8WBH3</accession>
<evidence type="ECO:0000313" key="1">
    <source>
        <dbReference type="EMBL" id="QFS50138.1"/>
    </source>
</evidence>
<dbReference type="KEGG" id="nsh:GXM_07632"/>
<protein>
    <submittedName>
        <fullName evidence="1">Uncharacterized protein</fullName>
    </submittedName>
</protein>
<reference evidence="1 2" key="1">
    <citation type="submission" date="2019-10" db="EMBL/GenBank/DDBJ databases">
        <title>Genomic and transcriptomic insights into the perfect genentic adaptation of a filamentous nitrogen-fixing cyanobacterium to rice fields.</title>
        <authorList>
            <person name="Chen Z."/>
        </authorList>
    </citation>
    <scope>NUCLEOTIDE SEQUENCE [LARGE SCALE GENOMIC DNA]</scope>
    <source>
        <strain evidence="1">CCNUC1</strain>
    </source>
</reference>
<name>A0A5P8WBH3_9NOSO</name>
<dbReference type="EMBL" id="CP045227">
    <property type="protein sequence ID" value="QFS50138.1"/>
    <property type="molecule type" value="Genomic_DNA"/>
</dbReference>
<organism evidence="1 2">
    <name type="scientific">Nostoc sphaeroides CCNUC1</name>
    <dbReference type="NCBI Taxonomy" id="2653204"/>
    <lineage>
        <taxon>Bacteria</taxon>
        <taxon>Bacillati</taxon>
        <taxon>Cyanobacteriota</taxon>
        <taxon>Cyanophyceae</taxon>
        <taxon>Nostocales</taxon>
        <taxon>Nostocaceae</taxon>
        <taxon>Nostoc</taxon>
    </lineage>
</organism>